<comment type="caution">
    <text evidence="1">The sequence shown here is derived from an EMBL/GenBank/DDBJ whole genome shotgun (WGS) entry which is preliminary data.</text>
</comment>
<dbReference type="EMBL" id="DRGN01000317">
    <property type="protein sequence ID" value="HEU03008.1"/>
    <property type="molecule type" value="Genomic_DNA"/>
</dbReference>
<organism evidence="1 2">
    <name type="scientific">Aurantimonas coralicida</name>
    <dbReference type="NCBI Taxonomy" id="182270"/>
    <lineage>
        <taxon>Bacteria</taxon>
        <taxon>Pseudomonadati</taxon>
        <taxon>Pseudomonadota</taxon>
        <taxon>Alphaproteobacteria</taxon>
        <taxon>Hyphomicrobiales</taxon>
        <taxon>Aurantimonadaceae</taxon>
        <taxon>Aurantimonas</taxon>
    </lineage>
</organism>
<proteinExistence type="predicted"/>
<sequence>MSIVNNTAGKGSGEPEASAFAGRIGAGAAITLSERFDLIAEYDFTYGQDAEFEFTFPTFPVTGTAPFELEVAAHRVLAGIRARF</sequence>
<name>A0A9C9NK59_9HYPH</name>
<dbReference type="Proteomes" id="UP000885680">
    <property type="component" value="Unassembled WGS sequence"/>
</dbReference>
<evidence type="ECO:0000313" key="1">
    <source>
        <dbReference type="EMBL" id="HEU03008.1"/>
    </source>
</evidence>
<protein>
    <submittedName>
        <fullName evidence="1">Uncharacterized protein</fullName>
    </submittedName>
</protein>
<reference evidence="1" key="1">
    <citation type="journal article" date="2020" name="mSystems">
        <title>Genome- and Community-Level Interaction Insights into Carbon Utilization and Element Cycling Functions of Hydrothermarchaeota in Hydrothermal Sediment.</title>
        <authorList>
            <person name="Zhou Z."/>
            <person name="Liu Y."/>
            <person name="Xu W."/>
            <person name="Pan J."/>
            <person name="Luo Z.H."/>
            <person name="Li M."/>
        </authorList>
    </citation>
    <scope>NUCLEOTIDE SEQUENCE</scope>
    <source>
        <strain evidence="1">HyVt-347</strain>
    </source>
</reference>
<evidence type="ECO:0000313" key="2">
    <source>
        <dbReference type="Proteomes" id="UP000885680"/>
    </source>
</evidence>
<accession>A0A9C9NK59</accession>
<dbReference type="AlphaFoldDB" id="A0A9C9NK59"/>
<gene>
    <name evidence="1" type="ORF">ENH89_22365</name>
</gene>